<dbReference type="Pfam" id="PF13920">
    <property type="entry name" value="zf-C3HC4_3"/>
    <property type="match status" value="1"/>
</dbReference>
<dbReference type="PROSITE" id="PS50089">
    <property type="entry name" value="ZF_RING_2"/>
    <property type="match status" value="1"/>
</dbReference>
<dbReference type="GO" id="GO:0003723">
    <property type="term" value="F:RNA binding"/>
    <property type="evidence" value="ECO:0007669"/>
    <property type="project" value="UniProtKB-UniRule"/>
</dbReference>
<dbReference type="InterPro" id="IPR036612">
    <property type="entry name" value="KH_dom_type_1_sf"/>
</dbReference>
<evidence type="ECO:0000256" key="4">
    <source>
        <dbReference type="ARBA" id="ARBA00022723"/>
    </source>
</evidence>
<evidence type="ECO:0000256" key="1">
    <source>
        <dbReference type="ARBA" id="ARBA00004123"/>
    </source>
</evidence>
<feature type="compositionally biased region" description="Low complexity" evidence="12">
    <location>
        <begin position="313"/>
        <end position="324"/>
    </location>
</feature>
<evidence type="ECO:0000256" key="12">
    <source>
        <dbReference type="SAM" id="MobiDB-lite"/>
    </source>
</evidence>
<dbReference type="SMART" id="SM00184">
    <property type="entry name" value="RING"/>
    <property type="match status" value="1"/>
</dbReference>
<keyword evidence="3" id="KW-0963">Cytoplasm</keyword>
<proteinExistence type="predicted"/>
<reference evidence="14" key="2">
    <citation type="submission" date="2025-09" db="UniProtKB">
        <authorList>
            <consortium name="Ensembl"/>
        </authorList>
    </citation>
    <scope>IDENTIFICATION</scope>
</reference>
<dbReference type="Gene3D" id="3.30.40.10">
    <property type="entry name" value="Zinc/RING finger domain, C3HC4 (zinc finger)"/>
    <property type="match status" value="1"/>
</dbReference>
<dbReference type="Ensembl" id="ENSPMGT00000022642.1">
    <property type="protein sequence ID" value="ENSPMGP00000021249.1"/>
    <property type="gene ID" value="ENSPMGG00000017213.1"/>
</dbReference>
<dbReference type="SUPFAM" id="SSF57850">
    <property type="entry name" value="RING/U-box"/>
    <property type="match status" value="1"/>
</dbReference>
<dbReference type="InterPro" id="IPR047228">
    <property type="entry name" value="KH-I_MEX3_rpt1"/>
</dbReference>
<dbReference type="FunFam" id="3.30.40.10:FF:000090">
    <property type="entry name" value="Mex-3 RNA-binding family member C"/>
    <property type="match status" value="1"/>
</dbReference>
<keyword evidence="6 11" id="KW-0863">Zinc-finger</keyword>
<feature type="domain" description="RING-type" evidence="13">
    <location>
        <begin position="437"/>
        <end position="477"/>
    </location>
</feature>
<dbReference type="CDD" id="cd22424">
    <property type="entry name" value="KH-I_MEX3_rpt2"/>
    <property type="match status" value="1"/>
</dbReference>
<dbReference type="AlphaFoldDB" id="A0A3B4AXG8"/>
<evidence type="ECO:0000256" key="6">
    <source>
        <dbReference type="ARBA" id="ARBA00022771"/>
    </source>
</evidence>
<dbReference type="GO" id="GO:0008270">
    <property type="term" value="F:zinc ion binding"/>
    <property type="evidence" value="ECO:0007669"/>
    <property type="project" value="UniProtKB-KW"/>
</dbReference>
<dbReference type="PANTHER" id="PTHR23285">
    <property type="entry name" value="RING FINGER AND KH DOMAIN CONTAINING PROTEIN 1"/>
    <property type="match status" value="1"/>
</dbReference>
<keyword evidence="9" id="KW-0539">Nucleus</keyword>
<dbReference type="Pfam" id="PF00013">
    <property type="entry name" value="KH_1"/>
    <property type="match status" value="2"/>
</dbReference>
<dbReference type="SMART" id="SM00322">
    <property type="entry name" value="KH"/>
    <property type="match status" value="2"/>
</dbReference>
<dbReference type="GO" id="GO:0005634">
    <property type="term" value="C:nucleus"/>
    <property type="evidence" value="ECO:0007669"/>
    <property type="project" value="UniProtKB-SubCell"/>
</dbReference>
<dbReference type="FunFam" id="3.30.1370.10:FF:000012">
    <property type="entry name" value="Mex-3 RNA-binding family member D"/>
    <property type="match status" value="1"/>
</dbReference>
<evidence type="ECO:0000256" key="10">
    <source>
        <dbReference type="PROSITE-ProRule" id="PRU00117"/>
    </source>
</evidence>
<keyword evidence="15" id="KW-1185">Reference proteome</keyword>
<evidence type="ECO:0000259" key="13">
    <source>
        <dbReference type="PROSITE" id="PS50089"/>
    </source>
</evidence>
<dbReference type="InterPro" id="IPR004088">
    <property type="entry name" value="KH_dom_type_1"/>
</dbReference>
<reference evidence="14" key="1">
    <citation type="submission" date="2025-08" db="UniProtKB">
        <authorList>
            <consortium name="Ensembl"/>
        </authorList>
    </citation>
    <scope>IDENTIFICATION</scope>
</reference>
<evidence type="ECO:0000256" key="9">
    <source>
        <dbReference type="ARBA" id="ARBA00023242"/>
    </source>
</evidence>
<evidence type="ECO:0000256" key="11">
    <source>
        <dbReference type="PROSITE-ProRule" id="PRU00175"/>
    </source>
</evidence>
<dbReference type="GO" id="GO:0005737">
    <property type="term" value="C:cytoplasm"/>
    <property type="evidence" value="ECO:0007669"/>
    <property type="project" value="UniProtKB-SubCell"/>
</dbReference>
<sequence length="488" mass="51780">MPSPLFHPEIMDHDVVISSQHSGDQESRDEEHQEALRFALDQLSLMALDKVDCGGGVGGGGYVDLQMLDHPSGSRDSPTSCSPSPEYYGSGGYHMAGSHTMLHGEQSSVLCNRKRSVNMTECVPVPSSEHVAEIVGRQGCKIKALRAKTNTYIKTPVRGEDPVFIVTGRREDVEMAKREIVSAAEHFSMIRASRCKAGGPGGGGSLPGPPHLPGQTTIQVRVPYRVVGLVVGPKGATIKRIQQQTHTYIVTPSREKDPVFEVTGMPENVDRAREEIETHITLRTGTFVDLQGDNDFHTNGTDVSLEGLGALRGSPTSPFSTGSSSAGGGLSFGGDSTPGLPSSDELGFEFSTSNIWAPFVNGTASKSSSSQQPLRRNSSGLSGGAITPRLSPTLPQDTAIGSLEHPLARRAQSDPRLKSSLPGVGLVGVGGAVNRDCFVCFESEVTAALVPCGHNLFCMECAGQICQSAEPECPVCHTPTTQCIRIFS</sequence>
<keyword evidence="8 10" id="KW-0694">RNA-binding</keyword>
<dbReference type="InterPro" id="IPR001841">
    <property type="entry name" value="Znf_RING"/>
</dbReference>
<name>A0A3B4AXG8_9GOBI</name>
<evidence type="ECO:0000256" key="2">
    <source>
        <dbReference type="ARBA" id="ARBA00004496"/>
    </source>
</evidence>
<organism evidence="14 15">
    <name type="scientific">Periophthalmus magnuspinnatus</name>
    <dbReference type="NCBI Taxonomy" id="409849"/>
    <lineage>
        <taxon>Eukaryota</taxon>
        <taxon>Metazoa</taxon>
        <taxon>Chordata</taxon>
        <taxon>Craniata</taxon>
        <taxon>Vertebrata</taxon>
        <taxon>Euteleostomi</taxon>
        <taxon>Actinopterygii</taxon>
        <taxon>Neopterygii</taxon>
        <taxon>Teleostei</taxon>
        <taxon>Neoteleostei</taxon>
        <taxon>Acanthomorphata</taxon>
        <taxon>Gobiaria</taxon>
        <taxon>Gobiiformes</taxon>
        <taxon>Gobioidei</taxon>
        <taxon>Gobiidae</taxon>
        <taxon>Oxudercinae</taxon>
        <taxon>Periophthalmus</taxon>
    </lineage>
</organism>
<evidence type="ECO:0000256" key="3">
    <source>
        <dbReference type="ARBA" id="ARBA00022490"/>
    </source>
</evidence>
<dbReference type="PANTHER" id="PTHR23285:SF3">
    <property type="entry name" value="RNA-BINDING PROTEIN MEX3D"/>
    <property type="match status" value="1"/>
</dbReference>
<dbReference type="InterPro" id="IPR047226">
    <property type="entry name" value="KH-I_MEX3_rpt2"/>
</dbReference>
<dbReference type="InterPro" id="IPR013083">
    <property type="entry name" value="Znf_RING/FYVE/PHD"/>
</dbReference>
<dbReference type="Proteomes" id="UP000261520">
    <property type="component" value="Unplaced"/>
</dbReference>
<feature type="region of interest" description="Disordered" evidence="12">
    <location>
        <begin position="307"/>
        <end position="344"/>
    </location>
</feature>
<evidence type="ECO:0000256" key="8">
    <source>
        <dbReference type="ARBA" id="ARBA00022884"/>
    </source>
</evidence>
<keyword evidence="7" id="KW-0862">Zinc</keyword>
<keyword evidence="5" id="KW-0677">Repeat</keyword>
<dbReference type="CDD" id="cd22423">
    <property type="entry name" value="KH-I_MEX3_rpt1"/>
    <property type="match status" value="1"/>
</dbReference>
<evidence type="ECO:0000313" key="15">
    <source>
        <dbReference type="Proteomes" id="UP000261520"/>
    </source>
</evidence>
<evidence type="ECO:0000313" key="14">
    <source>
        <dbReference type="Ensembl" id="ENSPMGP00000021249.1"/>
    </source>
</evidence>
<dbReference type="SUPFAM" id="SSF54791">
    <property type="entry name" value="Eukaryotic type KH-domain (KH-domain type I)"/>
    <property type="match status" value="2"/>
</dbReference>
<evidence type="ECO:0000256" key="5">
    <source>
        <dbReference type="ARBA" id="ARBA00022737"/>
    </source>
</evidence>
<comment type="subcellular location">
    <subcellularLocation>
        <location evidence="2">Cytoplasm</location>
    </subcellularLocation>
    <subcellularLocation>
        <location evidence="1">Nucleus</location>
    </subcellularLocation>
</comment>
<accession>A0A3B4AXG8</accession>
<feature type="region of interest" description="Disordered" evidence="12">
    <location>
        <begin position="363"/>
        <end position="398"/>
    </location>
</feature>
<dbReference type="PROSITE" id="PS50084">
    <property type="entry name" value="KH_TYPE_1"/>
    <property type="match status" value="2"/>
</dbReference>
<feature type="compositionally biased region" description="Polar residues" evidence="12">
    <location>
        <begin position="363"/>
        <end position="380"/>
    </location>
</feature>
<dbReference type="Gene3D" id="3.30.1370.10">
    <property type="entry name" value="K Homology domain, type 1"/>
    <property type="match status" value="2"/>
</dbReference>
<dbReference type="FunFam" id="3.30.1370.10:FF:000013">
    <property type="entry name" value="Mex-3 RNA-binding family member B"/>
    <property type="match status" value="1"/>
</dbReference>
<evidence type="ECO:0000256" key="7">
    <source>
        <dbReference type="ARBA" id="ARBA00022833"/>
    </source>
</evidence>
<dbReference type="CDD" id="cd16518">
    <property type="entry name" value="RING-HC_MEX3"/>
    <property type="match status" value="1"/>
</dbReference>
<protein>
    <recommendedName>
        <fullName evidence="13">RING-type domain-containing protein</fullName>
    </recommendedName>
</protein>
<dbReference type="InterPro" id="IPR004087">
    <property type="entry name" value="KH_dom"/>
</dbReference>
<dbReference type="InterPro" id="IPR047227">
    <property type="entry name" value="MEX3"/>
</dbReference>
<keyword evidence="4" id="KW-0479">Metal-binding</keyword>